<feature type="active site" evidence="3">
    <location>
        <position position="268"/>
    </location>
</feature>
<comment type="caution">
    <text evidence="6">The sequence shown here is derived from an EMBL/GenBank/DDBJ whole genome shotgun (WGS) entry which is preliminary data.</text>
</comment>
<dbReference type="FunFam" id="3.40.605.10:FF:000007">
    <property type="entry name" value="NAD/NADP-dependent betaine aldehyde dehydrogenase"/>
    <property type="match status" value="1"/>
</dbReference>
<dbReference type="PROSITE" id="PS00070">
    <property type="entry name" value="ALDEHYDE_DEHYDR_CYS"/>
    <property type="match status" value="1"/>
</dbReference>
<protein>
    <submittedName>
        <fullName evidence="6">NAD-dependent phenylacetaldehyde dehydrogenase</fullName>
    </submittedName>
</protein>
<dbReference type="EMBL" id="MDTQ01000001">
    <property type="protein sequence ID" value="ODC02298.1"/>
    <property type="molecule type" value="Genomic_DNA"/>
</dbReference>
<reference evidence="6 7" key="1">
    <citation type="submission" date="2016-08" db="EMBL/GenBank/DDBJ databases">
        <authorList>
            <person name="Seilhamer J.J."/>
        </authorList>
    </citation>
    <scope>NUCLEOTIDE SEQUENCE [LARGE SCALE GENOMIC DNA]</scope>
    <source>
        <strain evidence="6 7">PH27A</strain>
    </source>
</reference>
<evidence type="ECO:0000313" key="7">
    <source>
        <dbReference type="Proteomes" id="UP000094291"/>
    </source>
</evidence>
<dbReference type="InterPro" id="IPR029510">
    <property type="entry name" value="Ald_DH_CS_GLU"/>
</dbReference>
<dbReference type="FunFam" id="3.40.309.10:FF:000009">
    <property type="entry name" value="Aldehyde dehydrogenase A"/>
    <property type="match status" value="1"/>
</dbReference>
<evidence type="ECO:0000256" key="1">
    <source>
        <dbReference type="ARBA" id="ARBA00009986"/>
    </source>
</evidence>
<dbReference type="InterPro" id="IPR016162">
    <property type="entry name" value="Ald_DH_N"/>
</dbReference>
<dbReference type="OrthoDB" id="9812625at2"/>
<comment type="similarity">
    <text evidence="1 4">Belongs to the aldehyde dehydrogenase family.</text>
</comment>
<dbReference type="Pfam" id="PF00171">
    <property type="entry name" value="Aldedh"/>
    <property type="match status" value="1"/>
</dbReference>
<dbReference type="InterPro" id="IPR016161">
    <property type="entry name" value="Ald_DH/histidinol_DH"/>
</dbReference>
<evidence type="ECO:0000256" key="4">
    <source>
        <dbReference type="RuleBase" id="RU003345"/>
    </source>
</evidence>
<name>A0A1E2V5M7_9GAMM</name>
<dbReference type="Proteomes" id="UP000094291">
    <property type="component" value="Unassembled WGS sequence"/>
</dbReference>
<evidence type="ECO:0000256" key="3">
    <source>
        <dbReference type="PROSITE-ProRule" id="PRU10007"/>
    </source>
</evidence>
<keyword evidence="7" id="KW-1185">Reference proteome</keyword>
<dbReference type="InterPro" id="IPR016163">
    <property type="entry name" value="Ald_DH_C"/>
</dbReference>
<dbReference type="AlphaFoldDB" id="A0A1E2V5M7"/>
<dbReference type="PROSITE" id="PS00687">
    <property type="entry name" value="ALDEHYDE_DEHYDR_GLU"/>
    <property type="match status" value="1"/>
</dbReference>
<dbReference type="SUPFAM" id="SSF53720">
    <property type="entry name" value="ALDH-like"/>
    <property type="match status" value="1"/>
</dbReference>
<dbReference type="InterPro" id="IPR016160">
    <property type="entry name" value="Ald_DH_CS_CYS"/>
</dbReference>
<accession>A0A1E2V5M7</accession>
<feature type="domain" description="Aldehyde dehydrogenase" evidence="5">
    <location>
        <begin position="32"/>
        <end position="490"/>
    </location>
</feature>
<dbReference type="STRING" id="197479.BFW38_00825"/>
<evidence type="ECO:0000313" key="6">
    <source>
        <dbReference type="EMBL" id="ODC02298.1"/>
    </source>
</evidence>
<evidence type="ECO:0000259" key="5">
    <source>
        <dbReference type="Pfam" id="PF00171"/>
    </source>
</evidence>
<dbReference type="InterPro" id="IPR015590">
    <property type="entry name" value="Aldehyde_DH_dom"/>
</dbReference>
<gene>
    <name evidence="6" type="ORF">BFW38_00825</name>
</gene>
<dbReference type="GO" id="GO:0016620">
    <property type="term" value="F:oxidoreductase activity, acting on the aldehyde or oxo group of donors, NAD or NADP as acceptor"/>
    <property type="evidence" value="ECO:0007669"/>
    <property type="project" value="InterPro"/>
</dbReference>
<dbReference type="Gene3D" id="3.40.309.10">
    <property type="entry name" value="Aldehyde Dehydrogenase, Chain A, domain 2"/>
    <property type="match status" value="1"/>
</dbReference>
<organism evidence="6 7">
    <name type="scientific">Terasakiispira papahanaumokuakeensis</name>
    <dbReference type="NCBI Taxonomy" id="197479"/>
    <lineage>
        <taxon>Bacteria</taxon>
        <taxon>Pseudomonadati</taxon>
        <taxon>Pseudomonadota</taxon>
        <taxon>Gammaproteobacteria</taxon>
        <taxon>Oceanospirillales</taxon>
        <taxon>Terasakiispira</taxon>
    </lineage>
</organism>
<dbReference type="PANTHER" id="PTHR11699">
    <property type="entry name" value="ALDEHYDE DEHYDROGENASE-RELATED"/>
    <property type="match status" value="1"/>
</dbReference>
<proteinExistence type="inferred from homology"/>
<sequence>MSQDAVSQAVEDFLARATGSFIDGAFLKEGASRNVLDPSTGQPLTQVAEGDITLANSAVALTQQSFEDGRWRNMTSAARERILLRFADLVEAHADELARIETLNQGKSINIARGVDVGFSIDFIRYMAGWTTKLEGRTRDVSIGMPEGAKFNVYTLRQPIGVVAAIVPWNFPMMIALWKVVPALAAGCSVVLKPASETPLSVLRLAELAIKAGVPKGVFNVVLGPGSTVGTCLSEHPDVNKVTFTGSTEIGKQIGHAAVEHMAHFSLELGGKNPMLVLEDADVEKAVNGALMGGLLNQGQVCAAASRFYVHRRLHDRFCELLAKAIDTMQAGPGIDPEAQVNPLVSKRQQQSVQGYIDRARAQGAQVHVGNPVPAEGFYVSPTLVSGATHDMEIAREEVFGPVLTVIAFDDDEEALKMVNDSDFGLAASLWTESLSKTMAMTPRIEAGTVWVNTHVTLDPAMPFGGLKMSGIGKEFGPEAVNAYTELKSICIAY</sequence>
<evidence type="ECO:0000256" key="2">
    <source>
        <dbReference type="ARBA" id="ARBA00023002"/>
    </source>
</evidence>
<dbReference type="Gene3D" id="3.40.605.10">
    <property type="entry name" value="Aldehyde Dehydrogenase, Chain A, domain 1"/>
    <property type="match status" value="1"/>
</dbReference>
<keyword evidence="2 4" id="KW-0560">Oxidoreductase</keyword>
<dbReference type="RefSeq" id="WP_068996682.1">
    <property type="nucleotide sequence ID" value="NZ_MDTQ01000001.1"/>
</dbReference>